<feature type="signal peptide" evidence="1">
    <location>
        <begin position="1"/>
        <end position="18"/>
    </location>
</feature>
<evidence type="ECO:0008006" key="4">
    <source>
        <dbReference type="Google" id="ProtNLM"/>
    </source>
</evidence>
<accession>A0A6A6GXX1</accession>
<proteinExistence type="predicted"/>
<sequence length="143" mass="15965">MVSRHAFLLCLSSGMCMALRGWPSSHCGYVHLSSLLASRSFPWPIASPVPRLCSARCNVDPGAYARWRWGGPRRRDARTVDTLPPPQASLPPLTVYENHDNNPETLTNPFPTQPFLPSLARLLDCLLNCCQNQIDTALVLRMH</sequence>
<dbReference type="AlphaFoldDB" id="A0A6A6GXX1"/>
<feature type="chain" id="PRO_5025542849" description="Secreted protein" evidence="1">
    <location>
        <begin position="19"/>
        <end position="143"/>
    </location>
</feature>
<organism evidence="2 3">
    <name type="scientific">Viridothelium virens</name>
    <name type="common">Speckled blister lichen</name>
    <name type="synonym">Trypethelium virens</name>
    <dbReference type="NCBI Taxonomy" id="1048519"/>
    <lineage>
        <taxon>Eukaryota</taxon>
        <taxon>Fungi</taxon>
        <taxon>Dikarya</taxon>
        <taxon>Ascomycota</taxon>
        <taxon>Pezizomycotina</taxon>
        <taxon>Dothideomycetes</taxon>
        <taxon>Dothideomycetes incertae sedis</taxon>
        <taxon>Trypetheliales</taxon>
        <taxon>Trypetheliaceae</taxon>
        <taxon>Viridothelium</taxon>
    </lineage>
</organism>
<dbReference type="Proteomes" id="UP000800092">
    <property type="component" value="Unassembled WGS sequence"/>
</dbReference>
<gene>
    <name evidence="2" type="ORF">EV356DRAFT_342518</name>
</gene>
<dbReference type="EMBL" id="ML991841">
    <property type="protein sequence ID" value="KAF2230459.1"/>
    <property type="molecule type" value="Genomic_DNA"/>
</dbReference>
<evidence type="ECO:0000313" key="3">
    <source>
        <dbReference type="Proteomes" id="UP000800092"/>
    </source>
</evidence>
<evidence type="ECO:0000313" key="2">
    <source>
        <dbReference type="EMBL" id="KAF2230459.1"/>
    </source>
</evidence>
<reference evidence="2" key="1">
    <citation type="journal article" date="2020" name="Stud. Mycol.">
        <title>101 Dothideomycetes genomes: a test case for predicting lifestyles and emergence of pathogens.</title>
        <authorList>
            <person name="Haridas S."/>
            <person name="Albert R."/>
            <person name="Binder M."/>
            <person name="Bloem J."/>
            <person name="Labutti K."/>
            <person name="Salamov A."/>
            <person name="Andreopoulos B."/>
            <person name="Baker S."/>
            <person name="Barry K."/>
            <person name="Bills G."/>
            <person name="Bluhm B."/>
            <person name="Cannon C."/>
            <person name="Castanera R."/>
            <person name="Culley D."/>
            <person name="Daum C."/>
            <person name="Ezra D."/>
            <person name="Gonzalez J."/>
            <person name="Henrissat B."/>
            <person name="Kuo A."/>
            <person name="Liang C."/>
            <person name="Lipzen A."/>
            <person name="Lutzoni F."/>
            <person name="Magnuson J."/>
            <person name="Mondo S."/>
            <person name="Nolan M."/>
            <person name="Ohm R."/>
            <person name="Pangilinan J."/>
            <person name="Park H.-J."/>
            <person name="Ramirez L."/>
            <person name="Alfaro M."/>
            <person name="Sun H."/>
            <person name="Tritt A."/>
            <person name="Yoshinaga Y."/>
            <person name="Zwiers L.-H."/>
            <person name="Turgeon B."/>
            <person name="Goodwin S."/>
            <person name="Spatafora J."/>
            <person name="Crous P."/>
            <person name="Grigoriev I."/>
        </authorList>
    </citation>
    <scope>NUCLEOTIDE SEQUENCE</scope>
    <source>
        <strain evidence="2">Tuck. ex Michener</strain>
    </source>
</reference>
<protein>
    <recommendedName>
        <fullName evidence="4">Secreted protein</fullName>
    </recommendedName>
</protein>
<keyword evidence="3" id="KW-1185">Reference proteome</keyword>
<name>A0A6A6GXX1_VIRVR</name>
<keyword evidence="1" id="KW-0732">Signal</keyword>
<evidence type="ECO:0000256" key="1">
    <source>
        <dbReference type="SAM" id="SignalP"/>
    </source>
</evidence>